<dbReference type="Pfam" id="PF00383">
    <property type="entry name" value="dCMP_cyt_deam_1"/>
    <property type="match status" value="1"/>
</dbReference>
<feature type="region of interest" description="Disordered" evidence="3">
    <location>
        <begin position="1108"/>
        <end position="1387"/>
    </location>
</feature>
<proteinExistence type="inferred from homology"/>
<feature type="compositionally biased region" description="Low complexity" evidence="3">
    <location>
        <begin position="54"/>
        <end position="66"/>
    </location>
</feature>
<feature type="compositionally biased region" description="Polar residues" evidence="3">
    <location>
        <begin position="1330"/>
        <end position="1343"/>
    </location>
</feature>
<comment type="caution">
    <text evidence="5">The sequence shown here is derived from an EMBL/GenBank/DDBJ whole genome shotgun (WGS) entry which is preliminary data.</text>
</comment>
<feature type="compositionally biased region" description="Polar residues" evidence="3">
    <location>
        <begin position="67"/>
        <end position="78"/>
    </location>
</feature>
<dbReference type="PROSITE" id="PS51747">
    <property type="entry name" value="CYT_DCMP_DEAMINASES_2"/>
    <property type="match status" value="1"/>
</dbReference>
<feature type="compositionally biased region" description="Low complexity" evidence="3">
    <location>
        <begin position="123"/>
        <end position="151"/>
    </location>
</feature>
<dbReference type="GO" id="GO:0008033">
    <property type="term" value="P:tRNA processing"/>
    <property type="evidence" value="ECO:0007669"/>
    <property type="project" value="UniProtKB-KW"/>
</dbReference>
<feature type="region of interest" description="Disordered" evidence="3">
    <location>
        <begin position="54"/>
        <end position="392"/>
    </location>
</feature>
<feature type="compositionally biased region" description="Basic and acidic residues" evidence="3">
    <location>
        <begin position="1295"/>
        <end position="1306"/>
    </location>
</feature>
<dbReference type="EMBL" id="JAVHJM010000015">
    <property type="protein sequence ID" value="KAK6497071.1"/>
    <property type="molecule type" value="Genomic_DNA"/>
</dbReference>
<gene>
    <name evidence="5" type="primary">TAD3</name>
    <name evidence="5" type="ORF">TWF506_004553</name>
</gene>
<keyword evidence="6" id="KW-1185">Reference proteome</keyword>
<feature type="domain" description="CMP/dCMP-type deaminase" evidence="4">
    <location>
        <begin position="696"/>
        <end position="850"/>
    </location>
</feature>
<feature type="compositionally biased region" description="Gly residues" evidence="3">
    <location>
        <begin position="211"/>
        <end position="228"/>
    </location>
</feature>
<feature type="compositionally biased region" description="Basic residues" evidence="3">
    <location>
        <begin position="1260"/>
        <end position="1273"/>
    </location>
</feature>
<evidence type="ECO:0000256" key="2">
    <source>
        <dbReference type="ARBA" id="ARBA00038160"/>
    </source>
</evidence>
<sequence>MNEMMPANRVRRSTLESEGCVVRQISGVQTSRLSSFKAQLSSLAAVLLPSSFSRLPSSPPSNSMMSATQDPKPTQADTTLPIAPDRQGPPVNAPIGPRSQSRGGYPGNSNNQRQDSRSPHPYNNNNNNNFRNRSSSSGNERGSFRGNSRGNFRGDYRGGRGGGSYNIDNGSRYRSSSGGSPYPGGYSSSGGSRSGSRGPQEAGFISDFNGRGRGGNRGNRGGGRGNRGGRGDSRGGRSQSRGGGKPHDNEHSPKPYQLNAPNRMDEPQRIKEEQMMPTQTVQGPQPAPKRPEFGPAETSIVSNNSKPTTSGSPKAEDTPIPTPPITGPSSKPELTVKTDIESKPAADVADVPVKKGKRNRPKKKNRGKREELDANVDDADNEGTSGSEDASASPVAIRFGTDLVTASIVTPETTITMIPVPGNAKGVLPADQGDVQEPKASEDGNKEVIRPMLEEYRRKDSRFSLLPTRRELTTAIEQMEVYTVVVHSRAANEVVNTIKKITDNLKEGVPDCQHLRRLVKPENLPPSLTGLPDSLFIDYSTENQSPSVKVNPDGTVETVARSRGASRAQRRRRNASYRKGEKPLYVLLCPVVAMTIRELYEILSPHPLFAGVDLDCEVPFDSQDIPQIIKHTVPQWAPCNLRQSNSWTEKYWPTIYRRTNPYGPHPFLTNKWEDKLHAPYPVFEMDYVEYDGKELTMGEYYMRLARKVAEEGEMKGAGLRIGCVVVELKERDGPRHGRVMAVAHDARNQANNPLAHACYRAISLVGRKRVEVTARHKPKVNMFSLNGPNSPMEDDYYDRVPGDPDGYLMNDLVVFMTHEPCVMCSMAMVHSRIGCLVYSEPMVSGGLHADLAPAEGHSLPFRGVTDEDVTDYRRRHGIPEPDNRQKRTTEGLFGGGDGDAGADSTIRVKLPAGKGKGRHADGQTKEQFMKEQVARLKKEWAPIDPSLKTDEAIIEACKDKAFHKEKRNADISFFQALRRALLNERDKQEAEAKTQARIAAAKEVNRKGNTMDKATQTAKIFDSINDGEDYLGSASNVKIGTSDPSKNTEQTASSSSKENVRNSAAQTSHIPDTDPSDSGKFAQTCDVFDSHAKSMADGFIPVKIARKSDADGQELSLEGDSTVIKKSSQEHSPEGFGGLGNIDIVGVNEDRTPITTGQDEDVKGKGVATDMSTEGAERGRSRVPAPFKPGTGDFVAVNVSYGSPDPQPSGSTPDNDFTTSGGEETAGTGCEEDSDLDVGAAFDLMTVEAPDTAEGDGEKKKKKKKKKRSRKKKAATDENAAPGNAEGFEIVEVNEEGKEVSTKEETTNSSNTHGSSTIVQSIPSLDANGDENTGTALPQSRPDSPNAEAEADNEDKEDKVTESAEVKKEPEEDLEPDELVRPTRPFRLLEDKTNAGVPRYDHNPGDGYGLFWREKLNWKFLCFRYRPMEDEEEWNANIEWQGATNDRLHA</sequence>
<dbReference type="Proteomes" id="UP001307849">
    <property type="component" value="Unassembled WGS sequence"/>
</dbReference>
<evidence type="ECO:0000256" key="1">
    <source>
        <dbReference type="ARBA" id="ARBA00022694"/>
    </source>
</evidence>
<dbReference type="CDD" id="cd01285">
    <property type="entry name" value="nucleoside_deaminase"/>
    <property type="match status" value="1"/>
</dbReference>
<feature type="compositionally biased region" description="Low complexity" evidence="3">
    <location>
        <begin position="170"/>
        <end position="199"/>
    </location>
</feature>
<dbReference type="Gene3D" id="3.40.140.10">
    <property type="entry name" value="Cytidine Deaminase, domain 2"/>
    <property type="match status" value="1"/>
</dbReference>
<dbReference type="GO" id="GO:0005634">
    <property type="term" value="C:nucleus"/>
    <property type="evidence" value="ECO:0007669"/>
    <property type="project" value="TreeGrafter"/>
</dbReference>
<feature type="compositionally biased region" description="Low complexity" evidence="3">
    <location>
        <begin position="1307"/>
        <end position="1317"/>
    </location>
</feature>
<evidence type="ECO:0000256" key="3">
    <source>
        <dbReference type="SAM" id="MobiDB-lite"/>
    </source>
</evidence>
<dbReference type="PANTHER" id="PTHR11079">
    <property type="entry name" value="CYTOSINE DEAMINASE FAMILY MEMBER"/>
    <property type="match status" value="1"/>
</dbReference>
<organism evidence="5 6">
    <name type="scientific">Arthrobotrys conoides</name>
    <dbReference type="NCBI Taxonomy" id="74498"/>
    <lineage>
        <taxon>Eukaryota</taxon>
        <taxon>Fungi</taxon>
        <taxon>Dikarya</taxon>
        <taxon>Ascomycota</taxon>
        <taxon>Pezizomycotina</taxon>
        <taxon>Orbiliomycetes</taxon>
        <taxon>Orbiliales</taxon>
        <taxon>Orbiliaceae</taxon>
        <taxon>Arthrobotrys</taxon>
    </lineage>
</organism>
<name>A0AAN8P3A0_9PEZI</name>
<accession>A0AAN8P3A0</accession>
<feature type="compositionally biased region" description="Basic and acidic residues" evidence="3">
    <location>
        <begin position="877"/>
        <end position="889"/>
    </location>
</feature>
<feature type="region of interest" description="Disordered" evidence="3">
    <location>
        <begin position="874"/>
        <end position="903"/>
    </location>
</feature>
<keyword evidence="1" id="KW-0819">tRNA processing</keyword>
<reference evidence="5 6" key="1">
    <citation type="submission" date="2019-10" db="EMBL/GenBank/DDBJ databases">
        <authorList>
            <person name="Palmer J.M."/>
        </authorList>
    </citation>
    <scope>NUCLEOTIDE SEQUENCE [LARGE SCALE GENOMIC DNA]</scope>
    <source>
        <strain evidence="5 6">TWF506</strain>
    </source>
</reference>
<dbReference type="GO" id="GO:0052717">
    <property type="term" value="F:tRNA-specific adenosine-34 deaminase activity"/>
    <property type="evidence" value="ECO:0007669"/>
    <property type="project" value="TreeGrafter"/>
</dbReference>
<evidence type="ECO:0000259" key="4">
    <source>
        <dbReference type="PROSITE" id="PS51747"/>
    </source>
</evidence>
<evidence type="ECO:0000313" key="6">
    <source>
        <dbReference type="Proteomes" id="UP001307849"/>
    </source>
</evidence>
<feature type="compositionally biased region" description="Polar residues" evidence="3">
    <location>
        <begin position="299"/>
        <end position="312"/>
    </location>
</feature>
<dbReference type="InterPro" id="IPR002125">
    <property type="entry name" value="CMP_dCMP_dom"/>
</dbReference>
<feature type="compositionally biased region" description="Basic and acidic residues" evidence="3">
    <location>
        <begin position="263"/>
        <end position="274"/>
    </location>
</feature>
<dbReference type="GO" id="GO:0005737">
    <property type="term" value="C:cytoplasm"/>
    <property type="evidence" value="ECO:0007669"/>
    <property type="project" value="TreeGrafter"/>
</dbReference>
<protein>
    <submittedName>
        <fullName evidence="5">tRNA-specific adenosine deaminase subunit tad3</fullName>
    </submittedName>
</protein>
<feature type="compositionally biased region" description="Basic and acidic residues" evidence="3">
    <location>
        <begin position="1356"/>
        <end position="1370"/>
    </location>
</feature>
<dbReference type="InterPro" id="IPR016193">
    <property type="entry name" value="Cytidine_deaminase-like"/>
</dbReference>
<feature type="compositionally biased region" description="Polar residues" evidence="3">
    <location>
        <begin position="98"/>
        <end position="113"/>
    </location>
</feature>
<comment type="similarity">
    <text evidence="2">Belongs to the cytidine and deoxycytidylate deaminase family. ADAT3 subfamily.</text>
</comment>
<dbReference type="PANTHER" id="PTHR11079:SF156">
    <property type="entry name" value="INACTIVE TRNA-SPECIFIC ADENOSINE DEAMINASE-LIKE PROTEIN 3-RELATED"/>
    <property type="match status" value="1"/>
</dbReference>
<evidence type="ECO:0000313" key="5">
    <source>
        <dbReference type="EMBL" id="KAK6497071.1"/>
    </source>
</evidence>
<feature type="region of interest" description="Disordered" evidence="3">
    <location>
        <begin position="1035"/>
        <end position="1081"/>
    </location>
</feature>
<feature type="compositionally biased region" description="Polar residues" evidence="3">
    <location>
        <begin position="1035"/>
        <end position="1070"/>
    </location>
</feature>
<feature type="compositionally biased region" description="Basic and acidic residues" evidence="3">
    <location>
        <begin position="334"/>
        <end position="344"/>
    </location>
</feature>
<feature type="compositionally biased region" description="Low complexity" evidence="3">
    <location>
        <begin position="1218"/>
        <end position="1229"/>
    </location>
</feature>
<feature type="compositionally biased region" description="Polar residues" evidence="3">
    <location>
        <begin position="1208"/>
        <end position="1217"/>
    </location>
</feature>
<feature type="compositionally biased region" description="Basic residues" evidence="3">
    <location>
        <begin position="354"/>
        <end position="367"/>
    </location>
</feature>
<dbReference type="SUPFAM" id="SSF53927">
    <property type="entry name" value="Cytidine deaminase-like"/>
    <property type="match status" value="1"/>
</dbReference>